<keyword evidence="2" id="KW-1185">Reference proteome</keyword>
<dbReference type="EMBL" id="WNYA01000006">
    <property type="protein sequence ID" value="KAG8566948.1"/>
    <property type="molecule type" value="Genomic_DNA"/>
</dbReference>
<sequence>MNRNGLEQEIHGQNELLCATKDSTRHLYICVYLQSCTSITIVYNTVPLDKENWQLCMNSRNIWQQVSKCYTLYNNRVKPTDVVIH</sequence>
<dbReference type="Proteomes" id="UP000824782">
    <property type="component" value="Unassembled WGS sequence"/>
</dbReference>
<comment type="caution">
    <text evidence="1">The sequence shown here is derived from an EMBL/GenBank/DDBJ whole genome shotgun (WGS) entry which is preliminary data.</text>
</comment>
<dbReference type="AlphaFoldDB" id="A0AAV7B4E9"/>
<gene>
    <name evidence="1" type="ORF">GDO81_013436</name>
</gene>
<reference evidence="1" key="1">
    <citation type="thesis" date="2020" institute="ProQuest LLC" country="789 East Eisenhower Parkway, Ann Arbor, MI, USA">
        <title>Comparative Genomics and Chromosome Evolution.</title>
        <authorList>
            <person name="Mudd A.B."/>
        </authorList>
    </citation>
    <scope>NUCLEOTIDE SEQUENCE</scope>
    <source>
        <strain evidence="1">237g6f4</strain>
        <tissue evidence="1">Blood</tissue>
    </source>
</reference>
<protein>
    <submittedName>
        <fullName evidence="1">Uncharacterized protein</fullName>
    </submittedName>
</protein>
<name>A0AAV7B4E9_ENGPU</name>
<evidence type="ECO:0000313" key="2">
    <source>
        <dbReference type="Proteomes" id="UP000824782"/>
    </source>
</evidence>
<proteinExistence type="predicted"/>
<accession>A0AAV7B4E9</accession>
<organism evidence="1 2">
    <name type="scientific">Engystomops pustulosus</name>
    <name type="common">Tungara frog</name>
    <name type="synonym">Physalaemus pustulosus</name>
    <dbReference type="NCBI Taxonomy" id="76066"/>
    <lineage>
        <taxon>Eukaryota</taxon>
        <taxon>Metazoa</taxon>
        <taxon>Chordata</taxon>
        <taxon>Craniata</taxon>
        <taxon>Vertebrata</taxon>
        <taxon>Euteleostomi</taxon>
        <taxon>Amphibia</taxon>
        <taxon>Batrachia</taxon>
        <taxon>Anura</taxon>
        <taxon>Neobatrachia</taxon>
        <taxon>Hyloidea</taxon>
        <taxon>Leptodactylidae</taxon>
        <taxon>Leiuperinae</taxon>
        <taxon>Engystomops</taxon>
    </lineage>
</organism>
<evidence type="ECO:0000313" key="1">
    <source>
        <dbReference type="EMBL" id="KAG8566948.1"/>
    </source>
</evidence>